<reference evidence="1 2" key="1">
    <citation type="submission" date="2018-01" db="EMBL/GenBank/DDBJ databases">
        <authorList>
            <person name="Clerissi C."/>
        </authorList>
    </citation>
    <scope>NUCLEOTIDE SEQUENCE [LARGE SCALE GENOMIC DNA]</scope>
    <source>
        <strain evidence="1">Cupriavidus taiwanensis STM 6021</strain>
    </source>
</reference>
<gene>
    <name evidence="1" type="ORF">CBM2594_B50381</name>
</gene>
<dbReference type="RefSeq" id="WP_025581532.1">
    <property type="nucleotide sequence ID" value="NZ_LT976872.1"/>
</dbReference>
<dbReference type="PANTHER" id="PTHR23416">
    <property type="entry name" value="SIALIC ACID SYNTHASE-RELATED"/>
    <property type="match status" value="1"/>
</dbReference>
<dbReference type="PANTHER" id="PTHR23416:SF78">
    <property type="entry name" value="LIPOPOLYSACCHARIDE BIOSYNTHESIS O-ACETYL TRANSFERASE WBBJ-RELATED"/>
    <property type="match status" value="1"/>
</dbReference>
<evidence type="ECO:0000313" key="1">
    <source>
        <dbReference type="EMBL" id="SPC23140.1"/>
    </source>
</evidence>
<proteinExistence type="predicted"/>
<dbReference type="Gene3D" id="2.160.10.10">
    <property type="entry name" value="Hexapeptide repeat proteins"/>
    <property type="match status" value="1"/>
</dbReference>
<evidence type="ECO:0000313" key="2">
    <source>
        <dbReference type="Proteomes" id="UP000257139"/>
    </source>
</evidence>
<dbReference type="Proteomes" id="UP000257139">
    <property type="component" value="Chromosome CBM2594_b"/>
</dbReference>
<dbReference type="EMBL" id="LT978514">
    <property type="protein sequence ID" value="SPC23140.1"/>
    <property type="molecule type" value="Genomic_DNA"/>
</dbReference>
<protein>
    <recommendedName>
        <fullName evidence="3">Acyltransferase</fullName>
    </recommendedName>
</protein>
<name>A0A7Z7JGC2_9BURK</name>
<dbReference type="SUPFAM" id="SSF51161">
    <property type="entry name" value="Trimeric LpxA-like enzymes"/>
    <property type="match status" value="1"/>
</dbReference>
<dbReference type="AlphaFoldDB" id="A0A7Z7JGC2"/>
<sequence length="202" mass="21197">MDGVELKDVGANNVVDLSGAERCVNCEILVAGNNNKIVIGQGTTLVNVRLQLLSHGNVVEIGPNCRITASVIMKLVDNNSLLIGAGTTIGACNFICGEGTAIAVGSDCMLAWGLEIRTTDSHAIVDVATGERINPAADIVIEDHVWIGAHATILKGAHIGRDSVVSIRSVVTDKFHESGLVIGGAPARKLRSGVYWRRPLLG</sequence>
<dbReference type="InterPro" id="IPR011004">
    <property type="entry name" value="Trimer_LpxA-like_sf"/>
</dbReference>
<organism evidence="1 2">
    <name type="scientific">Cupriavidus taiwanensis</name>
    <dbReference type="NCBI Taxonomy" id="164546"/>
    <lineage>
        <taxon>Bacteria</taxon>
        <taxon>Pseudomonadati</taxon>
        <taxon>Pseudomonadota</taxon>
        <taxon>Betaproteobacteria</taxon>
        <taxon>Burkholderiales</taxon>
        <taxon>Burkholderiaceae</taxon>
        <taxon>Cupriavidus</taxon>
    </lineage>
</organism>
<accession>A0A7Z7JGC2</accession>
<dbReference type="InterPro" id="IPR051159">
    <property type="entry name" value="Hexapeptide_acetyltransf"/>
</dbReference>
<evidence type="ECO:0008006" key="3">
    <source>
        <dbReference type="Google" id="ProtNLM"/>
    </source>
</evidence>